<protein>
    <submittedName>
        <fullName evidence="1">Uncharacterized protein</fullName>
    </submittedName>
</protein>
<organism evidence="1 2">
    <name type="scientific">Daphnia pulex</name>
    <name type="common">Water flea</name>
    <dbReference type="NCBI Taxonomy" id="6669"/>
    <lineage>
        <taxon>Eukaryota</taxon>
        <taxon>Metazoa</taxon>
        <taxon>Ecdysozoa</taxon>
        <taxon>Arthropoda</taxon>
        <taxon>Crustacea</taxon>
        <taxon>Branchiopoda</taxon>
        <taxon>Diplostraca</taxon>
        <taxon>Cladocera</taxon>
        <taxon>Anomopoda</taxon>
        <taxon>Daphniidae</taxon>
        <taxon>Daphnia</taxon>
    </lineage>
</organism>
<evidence type="ECO:0000313" key="2">
    <source>
        <dbReference type="Proteomes" id="UP000000305"/>
    </source>
</evidence>
<dbReference type="InParanoid" id="E9HF85"/>
<dbReference type="Proteomes" id="UP000000305">
    <property type="component" value="Unassembled WGS sequence"/>
</dbReference>
<dbReference type="HOGENOM" id="CLU_2123486_0_0_1"/>
<name>E9HF85_DAPPU</name>
<proteinExistence type="predicted"/>
<accession>E9HF85</accession>
<dbReference type="OrthoDB" id="6375117at2759"/>
<sequence length="114" mass="12849">MYGTGSLGYRQDESEDEYDVFAEVQRERVVKTYSKESATSKMQWNTRQEQEQLKSFRDLALVGNDSTKEPRNKGEAAFQKNLHHRQNGPAGVLFSTFIGSSAASHDTSSRVTVL</sequence>
<evidence type="ECO:0000313" key="1">
    <source>
        <dbReference type="EMBL" id="EFX69569.1"/>
    </source>
</evidence>
<reference evidence="1 2" key="1">
    <citation type="journal article" date="2011" name="Science">
        <title>The ecoresponsive genome of Daphnia pulex.</title>
        <authorList>
            <person name="Colbourne J.K."/>
            <person name="Pfrender M.E."/>
            <person name="Gilbert D."/>
            <person name="Thomas W.K."/>
            <person name="Tucker A."/>
            <person name="Oakley T.H."/>
            <person name="Tokishita S."/>
            <person name="Aerts A."/>
            <person name="Arnold G.J."/>
            <person name="Basu M.K."/>
            <person name="Bauer D.J."/>
            <person name="Caceres C.E."/>
            <person name="Carmel L."/>
            <person name="Casola C."/>
            <person name="Choi J.H."/>
            <person name="Detter J.C."/>
            <person name="Dong Q."/>
            <person name="Dusheyko S."/>
            <person name="Eads B.D."/>
            <person name="Frohlich T."/>
            <person name="Geiler-Samerotte K.A."/>
            <person name="Gerlach D."/>
            <person name="Hatcher P."/>
            <person name="Jogdeo S."/>
            <person name="Krijgsveld J."/>
            <person name="Kriventseva E.V."/>
            <person name="Kultz D."/>
            <person name="Laforsch C."/>
            <person name="Lindquist E."/>
            <person name="Lopez J."/>
            <person name="Manak J.R."/>
            <person name="Muller J."/>
            <person name="Pangilinan J."/>
            <person name="Patwardhan R.P."/>
            <person name="Pitluck S."/>
            <person name="Pritham E.J."/>
            <person name="Rechtsteiner A."/>
            <person name="Rho M."/>
            <person name="Rogozin I.B."/>
            <person name="Sakarya O."/>
            <person name="Salamov A."/>
            <person name="Schaack S."/>
            <person name="Shapiro H."/>
            <person name="Shiga Y."/>
            <person name="Skalitzky C."/>
            <person name="Smith Z."/>
            <person name="Souvorov A."/>
            <person name="Sung W."/>
            <person name="Tang Z."/>
            <person name="Tsuchiya D."/>
            <person name="Tu H."/>
            <person name="Vos H."/>
            <person name="Wang M."/>
            <person name="Wolf Y.I."/>
            <person name="Yamagata H."/>
            <person name="Yamada T."/>
            <person name="Ye Y."/>
            <person name="Shaw J.R."/>
            <person name="Andrews J."/>
            <person name="Crease T.J."/>
            <person name="Tang H."/>
            <person name="Lucas S.M."/>
            <person name="Robertson H.M."/>
            <person name="Bork P."/>
            <person name="Koonin E.V."/>
            <person name="Zdobnov E.M."/>
            <person name="Grigoriev I.V."/>
            <person name="Lynch M."/>
            <person name="Boore J.L."/>
        </authorList>
    </citation>
    <scope>NUCLEOTIDE SEQUENCE [LARGE SCALE GENOMIC DNA]</scope>
</reference>
<dbReference type="KEGG" id="dpx:DAPPUDRAFT_328956"/>
<dbReference type="AlphaFoldDB" id="E9HF85"/>
<gene>
    <name evidence="1" type="ORF">DAPPUDRAFT_328956</name>
</gene>
<keyword evidence="2" id="KW-1185">Reference proteome</keyword>
<dbReference type="EMBL" id="GL732634">
    <property type="protein sequence ID" value="EFX69569.1"/>
    <property type="molecule type" value="Genomic_DNA"/>
</dbReference>